<evidence type="ECO:0000313" key="2">
    <source>
        <dbReference type="EMBL" id="CAD8367381.1"/>
    </source>
</evidence>
<name>A0A7S0AKY4_9DINO</name>
<evidence type="ECO:0000256" key="1">
    <source>
        <dbReference type="SAM" id="Coils"/>
    </source>
</evidence>
<accession>A0A7S0AKY4</accession>
<organism evidence="2">
    <name type="scientific">Pyrodinium bahamense</name>
    <dbReference type="NCBI Taxonomy" id="73915"/>
    <lineage>
        <taxon>Eukaryota</taxon>
        <taxon>Sar</taxon>
        <taxon>Alveolata</taxon>
        <taxon>Dinophyceae</taxon>
        <taxon>Gonyaulacales</taxon>
        <taxon>Pyrocystaceae</taxon>
        <taxon>Pyrodinium</taxon>
    </lineage>
</organism>
<proteinExistence type="predicted"/>
<dbReference type="AlphaFoldDB" id="A0A7S0AKY4"/>
<gene>
    <name evidence="2" type="ORF">PBAH0796_LOCUS18362</name>
</gene>
<dbReference type="EMBL" id="HBEG01030051">
    <property type="protein sequence ID" value="CAD8367381.1"/>
    <property type="molecule type" value="Transcribed_RNA"/>
</dbReference>
<keyword evidence="1" id="KW-0175">Coiled coil</keyword>
<sequence length="580" mass="62981">MAASARADEAHQRAEVEVGSLRADLASEMRAGAALQERLEASADAFRKDLEDTVAAQEELASRAAAAAEERVRAVSAAAVASEQELAAAWAAEAAAAAEASRGELEDSAAASRHELVLSLASQAAAVTEAEVEAFQEELHSEERAHELAMAEMAASRQELEIAVASKAAVATEELIEDLRAEELARRQELEVAVLARATDERAAEAAACRAAASEEARAQAANLARLETLLADSQAQVKSLEAEVQRGQRLNKAQTKELQDAAVEALNRQLQIDELVEQVKDHDEQRARVHSVSVQIDMERASVVAQRMELDAVQALVREEQEMCSFREMEMNAVKLELRKEQKSAMVSISAAPAALEASEARISEMKTDASSRLLEIQGLQGRLTEQEAACAVKIREAETGRRVEVEALQSLLWREEERHYTQRQEIEDRSSKALEAANTAAGDLKANLALQQEVCRGQEAELHALRDQLTEAQATQEALNAELESFRAWEAGPDEASEQCRAQAEPLTWLGLLRSLWSHEDSSHSLYGWHSMMCCSRPHSKESRNGAACAPKGREEYLLCPPGPAHGGAAGTGEPLRG</sequence>
<feature type="coiled-coil region" evidence="1">
    <location>
        <begin position="224"/>
        <end position="258"/>
    </location>
</feature>
<feature type="coiled-coil region" evidence="1">
    <location>
        <begin position="457"/>
        <end position="484"/>
    </location>
</feature>
<protein>
    <submittedName>
        <fullName evidence="2">Uncharacterized protein</fullName>
    </submittedName>
</protein>
<feature type="coiled-coil region" evidence="1">
    <location>
        <begin position="125"/>
        <end position="182"/>
    </location>
</feature>
<reference evidence="2" key="1">
    <citation type="submission" date="2021-01" db="EMBL/GenBank/DDBJ databases">
        <authorList>
            <person name="Corre E."/>
            <person name="Pelletier E."/>
            <person name="Niang G."/>
            <person name="Scheremetjew M."/>
            <person name="Finn R."/>
            <person name="Kale V."/>
            <person name="Holt S."/>
            <person name="Cochrane G."/>
            <person name="Meng A."/>
            <person name="Brown T."/>
            <person name="Cohen L."/>
        </authorList>
    </citation>
    <scope>NUCLEOTIDE SEQUENCE</scope>
    <source>
        <strain evidence="2">Pbaha01</strain>
    </source>
</reference>